<feature type="compositionally biased region" description="Polar residues" evidence="1">
    <location>
        <begin position="415"/>
        <end position="434"/>
    </location>
</feature>
<dbReference type="SUPFAM" id="SSF56784">
    <property type="entry name" value="HAD-like"/>
    <property type="match status" value="1"/>
</dbReference>
<evidence type="ECO:0000259" key="2">
    <source>
        <dbReference type="Pfam" id="PF09949"/>
    </source>
</evidence>
<dbReference type="InterPro" id="IPR036412">
    <property type="entry name" value="HAD-like_sf"/>
</dbReference>
<dbReference type="EMBL" id="JAGPNK010000001">
    <property type="protein sequence ID" value="KAH7329409.1"/>
    <property type="molecule type" value="Genomic_DNA"/>
</dbReference>
<feature type="compositionally biased region" description="Polar residues" evidence="1">
    <location>
        <begin position="167"/>
        <end position="176"/>
    </location>
</feature>
<dbReference type="GO" id="GO:0008195">
    <property type="term" value="F:phosphatidate phosphatase activity"/>
    <property type="evidence" value="ECO:0007669"/>
    <property type="project" value="InterPro"/>
</dbReference>
<dbReference type="Proteomes" id="UP000813444">
    <property type="component" value="Unassembled WGS sequence"/>
</dbReference>
<keyword evidence="4" id="KW-1185">Reference proteome</keyword>
<evidence type="ECO:0000256" key="1">
    <source>
        <dbReference type="SAM" id="MobiDB-lite"/>
    </source>
</evidence>
<dbReference type="GO" id="GO:0030479">
    <property type="term" value="C:actin cortical patch"/>
    <property type="evidence" value="ECO:0007669"/>
    <property type="project" value="TreeGrafter"/>
</dbReference>
<feature type="region of interest" description="Disordered" evidence="1">
    <location>
        <begin position="336"/>
        <end position="434"/>
    </location>
</feature>
<dbReference type="AlphaFoldDB" id="A0A8K0T916"/>
<name>A0A8K0T916_9HYPO</name>
<feature type="region of interest" description="Disordered" evidence="1">
    <location>
        <begin position="699"/>
        <end position="733"/>
    </location>
</feature>
<feature type="compositionally biased region" description="Polar residues" evidence="1">
    <location>
        <begin position="748"/>
        <end position="760"/>
    </location>
</feature>
<feature type="region of interest" description="Disordered" evidence="1">
    <location>
        <begin position="745"/>
        <end position="937"/>
    </location>
</feature>
<reference evidence="3" key="1">
    <citation type="journal article" date="2021" name="Nat. Commun.">
        <title>Genetic determinants of endophytism in the Arabidopsis root mycobiome.</title>
        <authorList>
            <person name="Mesny F."/>
            <person name="Miyauchi S."/>
            <person name="Thiergart T."/>
            <person name="Pickel B."/>
            <person name="Atanasova L."/>
            <person name="Karlsson M."/>
            <person name="Huettel B."/>
            <person name="Barry K.W."/>
            <person name="Haridas S."/>
            <person name="Chen C."/>
            <person name="Bauer D."/>
            <person name="Andreopoulos W."/>
            <person name="Pangilinan J."/>
            <person name="LaButti K."/>
            <person name="Riley R."/>
            <person name="Lipzen A."/>
            <person name="Clum A."/>
            <person name="Drula E."/>
            <person name="Henrissat B."/>
            <person name="Kohler A."/>
            <person name="Grigoriev I.V."/>
            <person name="Martin F.M."/>
            <person name="Hacquard S."/>
        </authorList>
    </citation>
    <scope>NUCLEOTIDE SEQUENCE</scope>
    <source>
        <strain evidence="3">MPI-CAGE-CH-0235</strain>
    </source>
</reference>
<dbReference type="PANTHER" id="PTHR28208">
    <property type="entry name" value="PHOSPHATIDATE PHOSPHATASE APP1"/>
    <property type="match status" value="1"/>
</dbReference>
<feature type="compositionally biased region" description="Low complexity" evidence="1">
    <location>
        <begin position="810"/>
        <end position="819"/>
    </location>
</feature>
<dbReference type="Pfam" id="PF09949">
    <property type="entry name" value="APP1_cat"/>
    <property type="match status" value="1"/>
</dbReference>
<feature type="region of interest" description="Disordered" evidence="1">
    <location>
        <begin position="165"/>
        <end position="185"/>
    </location>
</feature>
<sequence length="995" mass="109919">MPHTRAPWMLSQRFSRSYKPVAPLTQHRPGLIRLHQAWSCRAATSAPYRSLSSTRPNLRRTQGLLRSLIPRPVRDRYRQRLLDFHLNVLPVWKHRVQSWVYRRLVQRQNKHPRVKSRPRRIADLVAGQSRRLLLGSSLTHPHAKHVKNRTMTSGQNRVPTLTGLGSLYNTGANDEPTSPGGRGERGYRRKKLAAMAGNLYRTGQQAVTEMRESYAQTRGRGLDAGFENTGNLHIPGAFPNVAITVQGNEHLILFPSYAKRHTKQDWSEEAAMPHSQAQHGSIRDEDYWRREWERNEDEKAIVDVDVRGWVYSPHVGPLTRRNRILIGLARQLSGIPAARPEGTGPGASSGANSAASSSPHGHEDWREQEKIAQEAARIERRGQEEKRVAGRGGYSENPQESAEGEGMQTYHSRRGSQTPESVPGSPTSFARQSTNAVTSELTEAQLAAANVNLMARIAPFMTNPLVALPVTVMFFNDSKSQSRTVLTNEAGHFSIRAALDFIPTDVRVLANESLAATQKVKITDPYGVSLISDIDDTIKKSNISLGAREIFRSTFVHELGDLTVEGVREWYNELHAMGVSVHYCSNSPWQLFPVLASFFKLNGLPPGSLHLKQYSGMLQGIFEPVAERKKSTLTRLLRDFPSRKFLLVGDSGEADLEVYTELALSHPGRILAIFIRDVTTPEEPGYFDSSFEFSRRKSSTMSFDEVKPSSGQSTLRQNSAPMAPTGAKASTGPIMGTLIDFSEEPEELNTSQGPLSQSAGSKPAPHRAVTSAELLAGRKKPPPPRPNKPASLRSAPSNPDLPGDVGLGLSRSSTPSNSSQPVFPRRPGVPEAPEKPHPLTQMHNSSQQTMASAQSTPNDFADRPPPLPRRRANPSNLKSLSPRLFGSGRERSSNSDIDFDPLPPATITPPTGPAGYTRTGTRSGGVTPTGSPTLGPLNKKLEMWRRRLARAHELLDQQGVALYTWRKGQDVSREAVAIVQNALKDMERERRGSGR</sequence>
<dbReference type="PIRSF" id="PIRSF037464">
    <property type="entry name" value="UCP037464_APP1"/>
    <property type="match status" value="1"/>
</dbReference>
<dbReference type="OrthoDB" id="2117591at2759"/>
<dbReference type="InterPro" id="IPR052935">
    <property type="entry name" value="Mg2+_PAP"/>
</dbReference>
<feature type="compositionally biased region" description="Polar residues" evidence="1">
    <location>
        <begin position="709"/>
        <end position="720"/>
    </location>
</feature>
<feature type="compositionally biased region" description="Polar residues" evidence="1">
    <location>
        <begin position="918"/>
        <end position="932"/>
    </location>
</feature>
<accession>A0A8K0T916</accession>
<gene>
    <name evidence="3" type="ORF">B0I35DRAFT_420151</name>
</gene>
<feature type="compositionally biased region" description="Low complexity" evidence="1">
    <location>
        <begin position="346"/>
        <end position="359"/>
    </location>
</feature>
<protein>
    <recommendedName>
        <fullName evidence="2">Phosphatidate phosphatase APP1 catalytic domain-containing protein</fullName>
    </recommendedName>
</protein>
<feature type="compositionally biased region" description="Low complexity" evidence="1">
    <location>
        <begin position="845"/>
        <end position="856"/>
    </location>
</feature>
<dbReference type="PANTHER" id="PTHR28208:SF3">
    <property type="entry name" value="PHOSPHATIDATE PHOSPHATASE APP1"/>
    <property type="match status" value="1"/>
</dbReference>
<organism evidence="3 4">
    <name type="scientific">Stachybotrys elegans</name>
    <dbReference type="NCBI Taxonomy" id="80388"/>
    <lineage>
        <taxon>Eukaryota</taxon>
        <taxon>Fungi</taxon>
        <taxon>Dikarya</taxon>
        <taxon>Ascomycota</taxon>
        <taxon>Pezizomycotina</taxon>
        <taxon>Sordariomycetes</taxon>
        <taxon>Hypocreomycetidae</taxon>
        <taxon>Hypocreales</taxon>
        <taxon>Stachybotryaceae</taxon>
        <taxon>Stachybotrys</taxon>
    </lineage>
</organism>
<dbReference type="InterPro" id="IPR019236">
    <property type="entry name" value="APP1_cat"/>
</dbReference>
<feature type="compositionally biased region" description="Basic and acidic residues" evidence="1">
    <location>
        <begin position="360"/>
        <end position="388"/>
    </location>
</feature>
<dbReference type="InterPro" id="IPR017210">
    <property type="entry name" value="APP1"/>
</dbReference>
<comment type="caution">
    <text evidence="3">The sequence shown here is derived from an EMBL/GenBank/DDBJ whole genome shotgun (WGS) entry which is preliminary data.</text>
</comment>
<evidence type="ECO:0000313" key="4">
    <source>
        <dbReference type="Proteomes" id="UP000813444"/>
    </source>
</evidence>
<evidence type="ECO:0000313" key="3">
    <source>
        <dbReference type="EMBL" id="KAH7329409.1"/>
    </source>
</evidence>
<proteinExistence type="predicted"/>
<feature type="domain" description="Phosphatidate phosphatase APP1 catalytic" evidence="2">
    <location>
        <begin position="528"/>
        <end position="677"/>
    </location>
</feature>
<feature type="compositionally biased region" description="Pro residues" evidence="1">
    <location>
        <begin position="901"/>
        <end position="912"/>
    </location>
</feature>